<protein>
    <submittedName>
        <fullName evidence="1">Uncharacterized protein</fullName>
    </submittedName>
</protein>
<dbReference type="EMBL" id="CP045309">
    <property type="protein sequence ID" value="QGL47141.1"/>
    <property type="molecule type" value="Genomic_DNA"/>
</dbReference>
<organism evidence="1 4">
    <name type="scientific">Micromonospora terminaliae</name>
    <dbReference type="NCBI Taxonomy" id="1914461"/>
    <lineage>
        <taxon>Bacteria</taxon>
        <taxon>Bacillati</taxon>
        <taxon>Actinomycetota</taxon>
        <taxon>Actinomycetes</taxon>
        <taxon>Micromonosporales</taxon>
        <taxon>Micromonosporaceae</taxon>
        <taxon>Micromonospora</taxon>
    </lineage>
</organism>
<sequence>MTGEHRPDQFADVARYVRSAEYEADLAACRAVWSTPGVVETAGSFVLLTYFANPTLLAVRAAGPTASLRTAIDGHREREFLNGIIGLGAGGPGNAGIRDEKVMRRAERLREAHLQYPGMTVPYMHFIGGLLAIAPLRLRAHRDEQLSPAVGERYWCYITNVMRLLAANLATVPATERSCREFDQSTAGPSPEGEELIRAFSGRHPRHVAQAMPMLFPASRRVVDGALDRLNDRVRVSRSFG</sequence>
<evidence type="ECO:0000313" key="2">
    <source>
        <dbReference type="EMBL" id="QGL47141.1"/>
    </source>
</evidence>
<evidence type="ECO:0000313" key="3">
    <source>
        <dbReference type="Proteomes" id="UP000402241"/>
    </source>
</evidence>
<accession>A0AAJ3DJA7</accession>
<proteinExistence type="predicted"/>
<dbReference type="Proteomes" id="UP000402241">
    <property type="component" value="Chromosome"/>
</dbReference>
<reference evidence="2 3" key="1">
    <citation type="submission" date="2019-10" db="EMBL/GenBank/DDBJ databases">
        <title>Genome Sequence of Micromonospora terminaliae DSM 101760.</title>
        <authorList>
            <person name="Guo L."/>
        </authorList>
    </citation>
    <scope>NUCLEOTIDE SEQUENCE [LARGE SCALE GENOMIC DNA]</scope>
    <source>
        <strain evidence="2 3">DSM 101760</strain>
    </source>
</reference>
<evidence type="ECO:0000313" key="1">
    <source>
        <dbReference type="EMBL" id="NES28113.1"/>
    </source>
</evidence>
<dbReference type="AlphaFoldDB" id="A0AAJ3DJA7"/>
<gene>
    <name evidence="1" type="ORF">G3561_11225</name>
    <name evidence="2" type="ORF">GCE86_08805</name>
</gene>
<dbReference type="Proteomes" id="UP000477779">
    <property type="component" value="Unassembled WGS sequence"/>
</dbReference>
<reference evidence="1 4" key="2">
    <citation type="submission" date="2020-02" db="EMBL/GenBank/DDBJ databases">
        <title>WGS of Micromonospora spp. isolated from hot spring.</title>
        <authorList>
            <person name="Thawai C."/>
        </authorList>
    </citation>
    <scope>NUCLEOTIDE SEQUENCE [LARGE SCALE GENOMIC DNA]</scope>
    <source>
        <strain evidence="1 4">TMS7</strain>
    </source>
</reference>
<dbReference type="EMBL" id="JAAHBZ010000003">
    <property type="protein sequence ID" value="NES28113.1"/>
    <property type="molecule type" value="Genomic_DNA"/>
</dbReference>
<evidence type="ECO:0000313" key="4">
    <source>
        <dbReference type="Proteomes" id="UP000477779"/>
    </source>
</evidence>
<dbReference type="RefSeq" id="WP_154226486.1">
    <property type="nucleotide sequence ID" value="NZ_CP045309.1"/>
</dbReference>
<keyword evidence="3" id="KW-1185">Reference proteome</keyword>
<name>A0AAJ3DJA7_9ACTN</name>